<accession>A0A8D2AVW5</accession>
<evidence type="ECO:0000256" key="8">
    <source>
        <dbReference type="ARBA" id="ARBA00023204"/>
    </source>
</evidence>
<evidence type="ECO:0000256" key="7">
    <source>
        <dbReference type="ARBA" id="ARBA00023163"/>
    </source>
</evidence>
<proteinExistence type="inferred from homology"/>
<protein>
    <recommendedName>
        <fullName evidence="3">Swi5-dependent recombination DNA repair protein 1 homolog</fullName>
    </recommendedName>
    <alternativeName>
        <fullName evidence="10">Meiosis protein 5 homolog</fullName>
    </alternativeName>
</protein>
<evidence type="ECO:0000313" key="13">
    <source>
        <dbReference type="Ensembl" id="ENSSVLP00005007455.1"/>
    </source>
</evidence>
<dbReference type="AlphaFoldDB" id="A0A8D2AVW5"/>
<name>A0A8D2AVW5_SCIVU</name>
<keyword evidence="14" id="KW-1185">Reference proteome</keyword>
<evidence type="ECO:0000256" key="1">
    <source>
        <dbReference type="ARBA" id="ARBA00004123"/>
    </source>
</evidence>
<organism evidence="13 14">
    <name type="scientific">Sciurus vulgaris</name>
    <name type="common">Eurasian red squirrel</name>
    <dbReference type="NCBI Taxonomy" id="55149"/>
    <lineage>
        <taxon>Eukaryota</taxon>
        <taxon>Metazoa</taxon>
        <taxon>Chordata</taxon>
        <taxon>Craniata</taxon>
        <taxon>Vertebrata</taxon>
        <taxon>Euteleostomi</taxon>
        <taxon>Mammalia</taxon>
        <taxon>Eutheria</taxon>
        <taxon>Euarchontoglires</taxon>
        <taxon>Glires</taxon>
        <taxon>Rodentia</taxon>
        <taxon>Sciuromorpha</taxon>
        <taxon>Sciuridae</taxon>
        <taxon>Sciurinae</taxon>
        <taxon>Sciurini</taxon>
        <taxon>Sciurus</taxon>
    </lineage>
</organism>
<dbReference type="GO" id="GO:0003713">
    <property type="term" value="F:transcription coactivator activity"/>
    <property type="evidence" value="ECO:0007669"/>
    <property type="project" value="InterPro"/>
</dbReference>
<dbReference type="GO" id="GO:0000724">
    <property type="term" value="P:double-strand break repair via homologous recombination"/>
    <property type="evidence" value="ECO:0007669"/>
    <property type="project" value="InterPro"/>
</dbReference>
<dbReference type="GO" id="GO:0032798">
    <property type="term" value="C:Swi5-Sfr1 complex"/>
    <property type="evidence" value="ECO:0007669"/>
    <property type="project" value="InterPro"/>
</dbReference>
<keyword evidence="7" id="KW-0804">Transcription</keyword>
<sequence length="260" mass="29554">MSDSLKLIKISFTSFHYHNGEILTLGSWGRGEDEEDLTSTVQSPSDSSVIQPTTPQACVDPPSPHTDSSPKQPTSATLKDKLKKTRLSFNSCCSVIKRLKVEKEENDQTISEKPASSKEENSLESQESSKNKGSESGENAHSKNTKNISACKSESLDFVIENPKQELNEEKAELMKQVQDKEELLRRLKLVKMYRSKNNLSQLELLISKWRNCSQLLLYELQSLMSEENKKLSLTQLIDHYGLDDQLLHYNRREEEFTGV</sequence>
<evidence type="ECO:0000256" key="11">
    <source>
        <dbReference type="SAM" id="Coils"/>
    </source>
</evidence>
<dbReference type="InterPro" id="IPR042429">
    <property type="entry name" value="SFR1"/>
</dbReference>
<comment type="subcellular location">
    <subcellularLocation>
        <location evidence="1">Nucleus</location>
    </subcellularLocation>
</comment>
<evidence type="ECO:0000256" key="5">
    <source>
        <dbReference type="ARBA" id="ARBA00023015"/>
    </source>
</evidence>
<dbReference type="Pfam" id="PF10376">
    <property type="entry name" value="Mei5"/>
    <property type="match status" value="1"/>
</dbReference>
<evidence type="ECO:0000256" key="10">
    <source>
        <dbReference type="ARBA" id="ARBA00033234"/>
    </source>
</evidence>
<evidence type="ECO:0000256" key="6">
    <source>
        <dbReference type="ARBA" id="ARBA00023054"/>
    </source>
</evidence>
<reference evidence="13" key="1">
    <citation type="submission" date="2025-08" db="UniProtKB">
        <authorList>
            <consortium name="Ensembl"/>
        </authorList>
    </citation>
    <scope>IDENTIFICATION</scope>
</reference>
<keyword evidence="5" id="KW-0805">Transcription regulation</keyword>
<dbReference type="PANTHER" id="PTHR28643:SF1">
    <property type="entry name" value="SWI5-DEPENDENT RECOMBINATION DNA REPAIR PROTEIN 1 HOMOLOG"/>
    <property type="match status" value="1"/>
</dbReference>
<evidence type="ECO:0000256" key="4">
    <source>
        <dbReference type="ARBA" id="ARBA00022763"/>
    </source>
</evidence>
<reference evidence="13" key="2">
    <citation type="submission" date="2025-09" db="UniProtKB">
        <authorList>
            <consortium name="Ensembl"/>
        </authorList>
    </citation>
    <scope>IDENTIFICATION</scope>
</reference>
<evidence type="ECO:0000256" key="9">
    <source>
        <dbReference type="ARBA" id="ARBA00023242"/>
    </source>
</evidence>
<feature type="compositionally biased region" description="Polar residues" evidence="12">
    <location>
        <begin position="65"/>
        <end position="77"/>
    </location>
</feature>
<feature type="compositionally biased region" description="Polar residues" evidence="12">
    <location>
        <begin position="38"/>
        <end position="56"/>
    </location>
</feature>
<dbReference type="Proteomes" id="UP000694564">
    <property type="component" value="Chromosome 2"/>
</dbReference>
<keyword evidence="6 11" id="KW-0175">Coiled coil</keyword>
<feature type="compositionally biased region" description="Basic and acidic residues" evidence="12">
    <location>
        <begin position="115"/>
        <end position="141"/>
    </location>
</feature>
<dbReference type="PANTHER" id="PTHR28643">
    <property type="entry name" value="SWI5-DEPENDENT RECOMBINATION DNA REPAIR PROTEIN 1 HOMOLOG"/>
    <property type="match status" value="1"/>
</dbReference>
<dbReference type="GeneTree" id="ENSGT00390000018550"/>
<dbReference type="InterPro" id="IPR018468">
    <property type="entry name" value="SFR1/Mei5"/>
</dbReference>
<keyword evidence="8" id="KW-0234">DNA repair</keyword>
<dbReference type="Ensembl" id="ENSSVLT00005008315.1">
    <property type="protein sequence ID" value="ENSSVLP00005007455.1"/>
    <property type="gene ID" value="ENSSVLG00005006103.1"/>
</dbReference>
<evidence type="ECO:0000256" key="12">
    <source>
        <dbReference type="SAM" id="MobiDB-lite"/>
    </source>
</evidence>
<feature type="region of interest" description="Disordered" evidence="12">
    <location>
        <begin position="104"/>
        <end position="147"/>
    </location>
</feature>
<evidence type="ECO:0000313" key="14">
    <source>
        <dbReference type="Proteomes" id="UP000694564"/>
    </source>
</evidence>
<feature type="coiled-coil region" evidence="11">
    <location>
        <begin position="164"/>
        <end position="191"/>
    </location>
</feature>
<dbReference type="OrthoDB" id="10051617at2759"/>
<evidence type="ECO:0000256" key="3">
    <source>
        <dbReference type="ARBA" id="ARBA00014688"/>
    </source>
</evidence>
<feature type="region of interest" description="Disordered" evidence="12">
    <location>
        <begin position="27"/>
        <end position="79"/>
    </location>
</feature>
<dbReference type="Gene3D" id="6.10.140.1020">
    <property type="match status" value="1"/>
</dbReference>
<keyword evidence="9" id="KW-0539">Nucleus</keyword>
<comment type="similarity">
    <text evidence="2">Belongs to the SFR1/MEI5 family.</text>
</comment>
<keyword evidence="4" id="KW-0227">DNA damage</keyword>
<evidence type="ECO:0000256" key="2">
    <source>
        <dbReference type="ARBA" id="ARBA00008729"/>
    </source>
</evidence>